<keyword evidence="2" id="KW-1133">Transmembrane helix</keyword>
<evidence type="ECO:0000256" key="2">
    <source>
        <dbReference type="SAM" id="Phobius"/>
    </source>
</evidence>
<feature type="transmembrane region" description="Helical" evidence="2">
    <location>
        <begin position="312"/>
        <end position="336"/>
    </location>
</feature>
<gene>
    <name evidence="3" type="ORF">D6D19_06118</name>
</gene>
<evidence type="ECO:0000313" key="4">
    <source>
        <dbReference type="Proteomes" id="UP000308802"/>
    </source>
</evidence>
<reference evidence="3 4" key="1">
    <citation type="submission" date="2018-10" db="EMBL/GenBank/DDBJ databases">
        <title>Fifty Aureobasidium pullulans genomes reveal a recombining polyextremotolerant generalist.</title>
        <authorList>
            <person name="Gostincar C."/>
            <person name="Turk M."/>
            <person name="Zajc J."/>
            <person name="Gunde-Cimerman N."/>
        </authorList>
    </citation>
    <scope>NUCLEOTIDE SEQUENCE [LARGE SCALE GENOMIC DNA]</scope>
    <source>
        <strain evidence="3 4">EXF-10659</strain>
    </source>
</reference>
<feature type="transmembrane region" description="Helical" evidence="2">
    <location>
        <begin position="348"/>
        <end position="366"/>
    </location>
</feature>
<dbReference type="Proteomes" id="UP000308802">
    <property type="component" value="Unassembled WGS sequence"/>
</dbReference>
<dbReference type="AlphaFoldDB" id="A0A4S9A1V2"/>
<keyword evidence="2" id="KW-0472">Membrane</keyword>
<feature type="compositionally biased region" description="Polar residues" evidence="1">
    <location>
        <begin position="282"/>
        <end position="300"/>
    </location>
</feature>
<keyword evidence="2" id="KW-0812">Transmembrane</keyword>
<feature type="transmembrane region" description="Helical" evidence="2">
    <location>
        <begin position="428"/>
        <end position="455"/>
    </location>
</feature>
<name>A0A4S9A1V2_AURPU</name>
<proteinExistence type="predicted"/>
<evidence type="ECO:0000256" key="1">
    <source>
        <dbReference type="SAM" id="MobiDB-lite"/>
    </source>
</evidence>
<organism evidence="3 4">
    <name type="scientific">Aureobasidium pullulans</name>
    <name type="common">Black yeast</name>
    <name type="synonym">Pullularia pullulans</name>
    <dbReference type="NCBI Taxonomy" id="5580"/>
    <lineage>
        <taxon>Eukaryota</taxon>
        <taxon>Fungi</taxon>
        <taxon>Dikarya</taxon>
        <taxon>Ascomycota</taxon>
        <taxon>Pezizomycotina</taxon>
        <taxon>Dothideomycetes</taxon>
        <taxon>Dothideomycetidae</taxon>
        <taxon>Dothideales</taxon>
        <taxon>Saccotheciaceae</taxon>
        <taxon>Aureobasidium</taxon>
    </lineage>
</organism>
<comment type="caution">
    <text evidence="3">The sequence shown here is derived from an EMBL/GenBank/DDBJ whole genome shotgun (WGS) entry which is preliminary data.</text>
</comment>
<protein>
    <submittedName>
        <fullName evidence="3">Uncharacterized protein</fullName>
    </submittedName>
</protein>
<sequence length="464" mass="51555">MTEAERSGGIFEAEVAQTVTLIDEDDDLVEDIPYGSVTIENIISFTTHLTQGGMISWYLTASEYVSTFSIRGQRHARPGSPLCYKSVPIDLHICEGTRVHNSQQLPIDFESSPTTSDGQIDLTLGDSNGRERIGPAHLEDGHGIETHSARGSYSDSQPESNYVNGFSSSHEYLIRFHEPPRPFTPSGVAGMLRSAMCDRIERTRGLALARGYSLDTWQRWYLWGLLASDVTTLVPQASSRDLHSTERESTPASAATFYYPGCAKFLRSSSPNHHTRSHIGTMASNDHPSALSTEPHANSSETKRGSHTRTGVFLEILVGLLLVGLFFVAVAALTQFQANQSSKTERGVTMAWLASGLYGCCLPFMSTSELVKIFYHLPMLSVYGDLDRSSPRSSFKQSIQMFWTKPKDQLVKLYYEAVWDIAYNPGGLYMVLSFVPFAIFIPPVWGFVLVGRMLIQWGDCTRLY</sequence>
<dbReference type="EMBL" id="QZAO01000202">
    <property type="protein sequence ID" value="THW72895.1"/>
    <property type="molecule type" value="Genomic_DNA"/>
</dbReference>
<feature type="region of interest" description="Disordered" evidence="1">
    <location>
        <begin position="269"/>
        <end position="305"/>
    </location>
</feature>
<evidence type="ECO:0000313" key="3">
    <source>
        <dbReference type="EMBL" id="THW72895.1"/>
    </source>
</evidence>
<accession>A0A4S9A1V2</accession>